<dbReference type="Proteomes" id="UP000236497">
    <property type="component" value="Unassembled WGS sequence"/>
</dbReference>
<dbReference type="Gene3D" id="2.30.30.40">
    <property type="entry name" value="SH3 Domains"/>
    <property type="match status" value="1"/>
</dbReference>
<dbReference type="EMBL" id="CVTD020000008">
    <property type="protein sequence ID" value="CRZ33742.1"/>
    <property type="molecule type" value="Genomic_DNA"/>
</dbReference>
<dbReference type="GO" id="GO:0006935">
    <property type="term" value="P:chemotaxis"/>
    <property type="evidence" value="ECO:0007669"/>
    <property type="project" value="InterPro"/>
</dbReference>
<feature type="domain" description="CheW-like" evidence="1">
    <location>
        <begin position="13"/>
        <end position="154"/>
    </location>
</feature>
<evidence type="ECO:0000313" key="2">
    <source>
        <dbReference type="EMBL" id="CRZ33742.1"/>
    </source>
</evidence>
<dbReference type="GO" id="GO:0007165">
    <property type="term" value="P:signal transduction"/>
    <property type="evidence" value="ECO:0007669"/>
    <property type="project" value="InterPro"/>
</dbReference>
<dbReference type="PANTHER" id="PTHR47233">
    <property type="entry name" value="CHEMOTAXIS PROTEIN CHEV"/>
    <property type="match status" value="1"/>
</dbReference>
<dbReference type="InterPro" id="IPR002545">
    <property type="entry name" value="CheW-lke_dom"/>
</dbReference>
<evidence type="ECO:0000259" key="1">
    <source>
        <dbReference type="PROSITE" id="PS50851"/>
    </source>
</evidence>
<sequence>MEKELMLDEEIRNIEILEFHAGGHSYGFDISDVREILPYDKKIRKIPNSNPYIEGIVKPRDFIIPIINLVSYLLLEDVADKELEMLIVTKVNNMNVGFHVDSVDKIHRTTTANITKPDKNLSTKLKDVVTGILNIDNRKIEILEIRNIISDINPNIKF</sequence>
<reference evidence="2 3" key="1">
    <citation type="submission" date="2015-06" db="EMBL/GenBank/DDBJ databases">
        <authorList>
            <person name="Wibberg Daniel"/>
        </authorList>
    </citation>
    <scope>NUCLEOTIDE SEQUENCE [LARGE SCALE GENOMIC DNA]</scope>
    <source>
        <strain evidence="2 3">T3/55T</strain>
    </source>
</reference>
<protein>
    <recommendedName>
        <fullName evidence="1">CheW-like domain-containing protein</fullName>
    </recommendedName>
</protein>
<organism evidence="2 3">
    <name type="scientific">Herbinix hemicellulosilytica</name>
    <dbReference type="NCBI Taxonomy" id="1564487"/>
    <lineage>
        <taxon>Bacteria</taxon>
        <taxon>Bacillati</taxon>
        <taxon>Bacillota</taxon>
        <taxon>Clostridia</taxon>
        <taxon>Lachnospirales</taxon>
        <taxon>Lachnospiraceae</taxon>
        <taxon>Herbinix</taxon>
    </lineage>
</organism>
<gene>
    <name evidence="2" type="ORF">HHT355_0537</name>
</gene>
<keyword evidence="3" id="KW-1185">Reference proteome</keyword>
<dbReference type="Pfam" id="PF01584">
    <property type="entry name" value="CheW"/>
    <property type="match status" value="1"/>
</dbReference>
<dbReference type="InterPro" id="IPR036061">
    <property type="entry name" value="CheW-like_dom_sf"/>
</dbReference>
<dbReference type="OrthoDB" id="9806105at2"/>
<dbReference type="RefSeq" id="WP_103201900.1">
    <property type="nucleotide sequence ID" value="NZ_CVTD020000008.1"/>
</dbReference>
<dbReference type="SMART" id="SM00260">
    <property type="entry name" value="CheW"/>
    <property type="match status" value="1"/>
</dbReference>
<name>A0A0H5SE83_HERHM</name>
<dbReference type="AlphaFoldDB" id="A0A0H5SE83"/>
<dbReference type="SUPFAM" id="SSF50341">
    <property type="entry name" value="CheW-like"/>
    <property type="match status" value="1"/>
</dbReference>
<dbReference type="PANTHER" id="PTHR47233:SF3">
    <property type="entry name" value="CHEMOTAXIS PROTEIN CHEV"/>
    <property type="match status" value="1"/>
</dbReference>
<dbReference type="Gene3D" id="2.40.50.180">
    <property type="entry name" value="CheA-289, Domain 4"/>
    <property type="match status" value="1"/>
</dbReference>
<proteinExistence type="predicted"/>
<dbReference type="PROSITE" id="PS50851">
    <property type="entry name" value="CHEW"/>
    <property type="match status" value="1"/>
</dbReference>
<evidence type="ECO:0000313" key="3">
    <source>
        <dbReference type="Proteomes" id="UP000236497"/>
    </source>
</evidence>
<accession>A0A0H5SE83</accession>